<keyword evidence="10 12" id="KW-0975">Bacterial flagellum</keyword>
<comment type="caution">
    <text evidence="17">The sequence shown here is derived from an EMBL/GenBank/DDBJ whole genome shotgun (WGS) entry which is preliminary data.</text>
</comment>
<dbReference type="EMBL" id="JACHZF010000004">
    <property type="protein sequence ID" value="MBB3329926.1"/>
    <property type="molecule type" value="Genomic_DNA"/>
</dbReference>
<evidence type="ECO:0000256" key="4">
    <source>
        <dbReference type="ARBA" id="ARBA00007971"/>
    </source>
</evidence>
<evidence type="ECO:0000313" key="18">
    <source>
        <dbReference type="Proteomes" id="UP000553442"/>
    </source>
</evidence>
<keyword evidence="8 14" id="KW-1133">Transmembrane helix</keyword>
<feature type="domain" description="Flagellar M-ring C-terminal" evidence="16">
    <location>
        <begin position="265"/>
        <end position="447"/>
    </location>
</feature>
<dbReference type="Proteomes" id="UP000553442">
    <property type="component" value="Unassembled WGS sequence"/>
</dbReference>
<evidence type="ECO:0000256" key="12">
    <source>
        <dbReference type="PIRNR" id="PIRNR004862"/>
    </source>
</evidence>
<keyword evidence="17" id="KW-0969">Cilium</keyword>
<evidence type="ECO:0000256" key="5">
    <source>
        <dbReference type="ARBA" id="ARBA00017949"/>
    </source>
</evidence>
<feature type="compositionally biased region" description="Polar residues" evidence="13">
    <location>
        <begin position="1"/>
        <end position="12"/>
    </location>
</feature>
<evidence type="ECO:0000256" key="11">
    <source>
        <dbReference type="ARBA" id="ARBA00025936"/>
    </source>
</evidence>
<comment type="similarity">
    <text evidence="4 12">Belongs to the FliF family.</text>
</comment>
<dbReference type="AlphaFoldDB" id="A0A7W5K0X3"/>
<evidence type="ECO:0000256" key="14">
    <source>
        <dbReference type="SAM" id="Phobius"/>
    </source>
</evidence>
<gene>
    <name evidence="17" type="ORF">BDK63_000766</name>
</gene>
<evidence type="ECO:0000256" key="10">
    <source>
        <dbReference type="ARBA" id="ARBA00023143"/>
    </source>
</evidence>
<feature type="domain" description="Flagellar M-ring N-terminal" evidence="15">
    <location>
        <begin position="59"/>
        <end position="233"/>
    </location>
</feature>
<dbReference type="GO" id="GO:0009431">
    <property type="term" value="C:bacterial-type flagellum basal body, MS ring"/>
    <property type="evidence" value="ECO:0007669"/>
    <property type="project" value="InterPro"/>
</dbReference>
<evidence type="ECO:0000256" key="8">
    <source>
        <dbReference type="ARBA" id="ARBA00022989"/>
    </source>
</evidence>
<evidence type="ECO:0000256" key="2">
    <source>
        <dbReference type="ARBA" id="ARBA00004117"/>
    </source>
</evidence>
<dbReference type="InterPro" id="IPR000067">
    <property type="entry name" value="FlgMring_FliF"/>
</dbReference>
<protein>
    <recommendedName>
        <fullName evidence="5 12">Flagellar M-ring protein</fullName>
    </recommendedName>
</protein>
<dbReference type="PANTHER" id="PTHR30046">
    <property type="entry name" value="FLAGELLAR M-RING PROTEIN"/>
    <property type="match status" value="1"/>
</dbReference>
<dbReference type="InterPro" id="IPR043427">
    <property type="entry name" value="YscJ/FliF"/>
</dbReference>
<dbReference type="InterPro" id="IPR013556">
    <property type="entry name" value="Flag_M-ring_C"/>
</dbReference>
<keyword evidence="7 14" id="KW-0812">Transmembrane</keyword>
<proteinExistence type="inferred from homology"/>
<evidence type="ECO:0000256" key="1">
    <source>
        <dbReference type="ARBA" id="ARBA00003820"/>
    </source>
</evidence>
<feature type="region of interest" description="Disordered" evidence="13">
    <location>
        <begin position="287"/>
        <end position="353"/>
    </location>
</feature>
<comment type="subcellular location">
    <subcellularLocation>
        <location evidence="2 12">Bacterial flagellum basal body</location>
    </subcellularLocation>
    <subcellularLocation>
        <location evidence="3">Cell membrane</location>
        <topology evidence="3">Multi-pass membrane protein</topology>
    </subcellularLocation>
</comment>
<feature type="compositionally biased region" description="Acidic residues" evidence="13">
    <location>
        <begin position="343"/>
        <end position="352"/>
    </location>
</feature>
<evidence type="ECO:0000259" key="15">
    <source>
        <dbReference type="Pfam" id="PF01514"/>
    </source>
</evidence>
<dbReference type="Gene3D" id="3.30.300.30">
    <property type="match status" value="1"/>
</dbReference>
<organism evidence="17 18">
    <name type="scientific">Halomonas campaniensis</name>
    <dbReference type="NCBI Taxonomy" id="213554"/>
    <lineage>
        <taxon>Bacteria</taxon>
        <taxon>Pseudomonadati</taxon>
        <taxon>Pseudomonadota</taxon>
        <taxon>Gammaproteobacteria</taxon>
        <taxon>Oceanospirillales</taxon>
        <taxon>Halomonadaceae</taxon>
        <taxon>Halomonas</taxon>
    </lineage>
</organism>
<dbReference type="GO" id="GO:0071973">
    <property type="term" value="P:bacterial-type flagellum-dependent cell motility"/>
    <property type="evidence" value="ECO:0007669"/>
    <property type="project" value="InterPro"/>
</dbReference>
<keyword evidence="18" id="KW-1185">Reference proteome</keyword>
<dbReference type="PANTHER" id="PTHR30046:SF0">
    <property type="entry name" value="FLAGELLAR M-RING PROTEIN"/>
    <property type="match status" value="1"/>
</dbReference>
<evidence type="ECO:0000259" key="16">
    <source>
        <dbReference type="Pfam" id="PF08345"/>
    </source>
</evidence>
<sequence length="579" mass="63571">MSNGATATGSQNASPPPGGAAPSGLERLKGQLRGNPMVLLMVAGAASIAIIVALLMWARSPEYRVLYSNLSDGDGGRIISELDSRGVPYRFNEGGQVLMVPGDQVHGLRLQLAEQGLPRGGNVGLELMDDQAFGISQFAEQVNFQRGLEGELARSMESLGPVSRARVHLAMARQSVFVRDREPAKASVILTLHPGRLLGDGQVSAIVHMVSSSVPELSAEDVTVVDQDGRMLSSQAASRHDLDGSQLNYIDEVERSYQRRIENILVPLLGRENVRAQVAAQIDFSRREETAERYGPNQPPNEAAVRSRQASISYNGDEGLAQGIPGALSNTPPGTAPSPIELPEGEEGEDGEAQQAALQAINNLRQDEVTNYEVDRSVSHVQHRLGQVERLTAAVVVNYRDELNEEGELARVPLTDVEIAQIERLVRQAMGFSQARGDAIEVVNSRFNRLDERDEALEWWQSPEIQQLALTLGRYLLVGLAALLLYLLLLRPLIKRHTQAPLPQPTMNAPLRVKVGDEEEKPQAPDTAGNAEEDTYEAPRKRRRKASAYEQNLSDLREMAQEDPRMVAMIVRSWMNKHE</sequence>
<evidence type="ECO:0000313" key="17">
    <source>
        <dbReference type="EMBL" id="MBB3329926.1"/>
    </source>
</evidence>
<keyword evidence="17" id="KW-0282">Flagellum</keyword>
<name>A0A7W5K0X3_9GAMM</name>
<keyword evidence="6" id="KW-1003">Cell membrane</keyword>
<dbReference type="Pfam" id="PF01514">
    <property type="entry name" value="YscJ_FliF"/>
    <property type="match status" value="1"/>
</dbReference>
<feature type="transmembrane region" description="Helical" evidence="14">
    <location>
        <begin position="37"/>
        <end position="58"/>
    </location>
</feature>
<comment type="subunit">
    <text evidence="11">The basal body constitutes a major portion of the flagellar organelle and consists of four rings (L,P,S, and M) mounted on a central rod. The M ring is integral to the inner membrane of the cell and may be connected to the flagellar rod via the S ring. The S (supramembrane ring) lies just distal to the M ring. The L and P rings lie in the outer membrane and the periplasmic space, respectively.</text>
</comment>
<dbReference type="PRINTS" id="PR01009">
    <property type="entry name" value="FLGMRINGFLIF"/>
</dbReference>
<comment type="function">
    <text evidence="1 12">The M ring may be actively involved in energy transduction.</text>
</comment>
<dbReference type="RefSeq" id="WP_183330002.1">
    <property type="nucleotide sequence ID" value="NZ_JACHZF010000004.1"/>
</dbReference>
<evidence type="ECO:0000256" key="6">
    <source>
        <dbReference type="ARBA" id="ARBA00022475"/>
    </source>
</evidence>
<dbReference type="GO" id="GO:0005886">
    <property type="term" value="C:plasma membrane"/>
    <property type="evidence" value="ECO:0007669"/>
    <property type="project" value="UniProtKB-SubCell"/>
</dbReference>
<evidence type="ECO:0000256" key="9">
    <source>
        <dbReference type="ARBA" id="ARBA00023136"/>
    </source>
</evidence>
<keyword evidence="9 14" id="KW-0472">Membrane</keyword>
<dbReference type="GO" id="GO:0003774">
    <property type="term" value="F:cytoskeletal motor activity"/>
    <property type="evidence" value="ECO:0007669"/>
    <property type="project" value="InterPro"/>
</dbReference>
<feature type="transmembrane region" description="Helical" evidence="14">
    <location>
        <begin position="472"/>
        <end position="490"/>
    </location>
</feature>
<dbReference type="NCBIfam" id="TIGR00206">
    <property type="entry name" value="fliF"/>
    <property type="match status" value="1"/>
</dbReference>
<dbReference type="InterPro" id="IPR006182">
    <property type="entry name" value="FliF_N_dom"/>
</dbReference>
<dbReference type="Pfam" id="PF08345">
    <property type="entry name" value="YscJ_FliF_C"/>
    <property type="match status" value="1"/>
</dbReference>
<feature type="region of interest" description="Disordered" evidence="13">
    <location>
        <begin position="1"/>
        <end position="27"/>
    </location>
</feature>
<evidence type="ECO:0000256" key="3">
    <source>
        <dbReference type="ARBA" id="ARBA00004651"/>
    </source>
</evidence>
<accession>A0A7W5K0X3</accession>
<evidence type="ECO:0000256" key="13">
    <source>
        <dbReference type="SAM" id="MobiDB-lite"/>
    </source>
</evidence>
<reference evidence="17 18" key="1">
    <citation type="submission" date="2020-08" db="EMBL/GenBank/DDBJ databases">
        <title>Genomic Encyclopedia of Archaeal and Bacterial Type Strains, Phase II (KMG-II): from individual species to whole genera.</title>
        <authorList>
            <person name="Goeker M."/>
        </authorList>
    </citation>
    <scope>NUCLEOTIDE SEQUENCE [LARGE SCALE GENOMIC DNA]</scope>
    <source>
        <strain evidence="17 18">5AG</strain>
    </source>
</reference>
<dbReference type="PIRSF" id="PIRSF004862">
    <property type="entry name" value="FliF"/>
    <property type="match status" value="1"/>
</dbReference>
<keyword evidence="17" id="KW-0966">Cell projection</keyword>
<feature type="region of interest" description="Disordered" evidence="13">
    <location>
        <begin position="516"/>
        <end position="557"/>
    </location>
</feature>
<dbReference type="InterPro" id="IPR045851">
    <property type="entry name" value="AMP-bd_C_sf"/>
</dbReference>
<evidence type="ECO:0000256" key="7">
    <source>
        <dbReference type="ARBA" id="ARBA00022692"/>
    </source>
</evidence>